<protein>
    <submittedName>
        <fullName evidence="1">Uncharacterized protein</fullName>
    </submittedName>
</protein>
<evidence type="ECO:0000313" key="2">
    <source>
        <dbReference type="Proteomes" id="UP000441399"/>
    </source>
</evidence>
<sequence>MQRENLEKELRSLIGKVADRKGNVCNSLNIHFGEVSFWIDPSWRYEVKGKIKIGSGDFSSHDSYESKGEYETDFHRCCAVTDPIKGAQLIAVEVTPQNDLVMEFSGGQVVRTFHTFIEDNEENWYVSFFEKSIRYLVLPNEITIEKITRNK</sequence>
<evidence type="ECO:0000313" key="1">
    <source>
        <dbReference type="EMBL" id="CAA0092720.1"/>
    </source>
</evidence>
<dbReference type="AlphaFoldDB" id="A0A5S9NQG4"/>
<gene>
    <name evidence="1" type="ORF">OPDIPICF_03859</name>
</gene>
<organism evidence="1 2">
    <name type="scientific">BD1-7 clade bacterium</name>
    <dbReference type="NCBI Taxonomy" id="2029982"/>
    <lineage>
        <taxon>Bacteria</taxon>
        <taxon>Pseudomonadati</taxon>
        <taxon>Pseudomonadota</taxon>
        <taxon>Gammaproteobacteria</taxon>
        <taxon>Cellvibrionales</taxon>
        <taxon>Spongiibacteraceae</taxon>
        <taxon>BD1-7 clade</taxon>
    </lineage>
</organism>
<reference evidence="1 2" key="1">
    <citation type="submission" date="2019-11" db="EMBL/GenBank/DDBJ databases">
        <authorList>
            <person name="Holert J."/>
        </authorList>
    </citation>
    <scope>NUCLEOTIDE SEQUENCE [LARGE SCALE GENOMIC DNA]</scope>
    <source>
        <strain evidence="1">SB11_3</strain>
    </source>
</reference>
<accession>A0A5S9NQG4</accession>
<dbReference type="Proteomes" id="UP000441399">
    <property type="component" value="Unassembled WGS sequence"/>
</dbReference>
<keyword evidence="2" id="KW-1185">Reference proteome</keyword>
<proteinExistence type="predicted"/>
<name>A0A5S9NQG4_9GAMM</name>
<dbReference type="EMBL" id="CACSIO010000002">
    <property type="protein sequence ID" value="CAA0092720.1"/>
    <property type="molecule type" value="Genomic_DNA"/>
</dbReference>